<feature type="compositionally biased region" description="Low complexity" evidence="1">
    <location>
        <begin position="440"/>
        <end position="455"/>
    </location>
</feature>
<dbReference type="OrthoDB" id="5953249at2759"/>
<gene>
    <name evidence="3" type="ORF">N0V91_006714</name>
</gene>
<dbReference type="Pfam" id="PF21762">
    <property type="entry name" value="DEDDh_C"/>
    <property type="match status" value="1"/>
</dbReference>
<evidence type="ECO:0000256" key="1">
    <source>
        <dbReference type="SAM" id="MobiDB-lite"/>
    </source>
</evidence>
<evidence type="ECO:0000313" key="3">
    <source>
        <dbReference type="EMBL" id="KAJ4403138.1"/>
    </source>
</evidence>
<dbReference type="Proteomes" id="UP001140510">
    <property type="component" value="Unassembled WGS sequence"/>
</dbReference>
<evidence type="ECO:0000313" key="4">
    <source>
        <dbReference type="Proteomes" id="UP001140510"/>
    </source>
</evidence>
<proteinExistence type="predicted"/>
<dbReference type="EMBL" id="JAPEVA010000054">
    <property type="protein sequence ID" value="KAJ4403138.1"/>
    <property type="molecule type" value="Genomic_DNA"/>
</dbReference>
<accession>A0A9W8ZBY9</accession>
<dbReference type="InterPro" id="IPR036397">
    <property type="entry name" value="RNaseH_sf"/>
</dbReference>
<dbReference type="GO" id="GO:0003676">
    <property type="term" value="F:nucleic acid binding"/>
    <property type="evidence" value="ECO:0007669"/>
    <property type="project" value="InterPro"/>
</dbReference>
<dbReference type="PANTHER" id="PTHR28083">
    <property type="entry name" value="GOOD FOR FULL DBP5 ACTIVITY PROTEIN 2"/>
    <property type="match status" value="1"/>
</dbReference>
<keyword evidence="4" id="KW-1185">Reference proteome</keyword>
<comment type="caution">
    <text evidence="3">The sequence shown here is derived from an EMBL/GenBank/DDBJ whole genome shotgun (WGS) entry which is preliminary data.</text>
</comment>
<dbReference type="SUPFAM" id="SSF53098">
    <property type="entry name" value="Ribonuclease H-like"/>
    <property type="match status" value="1"/>
</dbReference>
<dbReference type="InterPro" id="IPR040151">
    <property type="entry name" value="Gfd2/YDR514C-like"/>
</dbReference>
<feature type="compositionally biased region" description="Gly residues" evidence="1">
    <location>
        <begin position="524"/>
        <end position="533"/>
    </location>
</feature>
<dbReference type="PANTHER" id="PTHR28083:SF1">
    <property type="entry name" value="GOOD FOR FULL DBP5 ACTIVITY PROTEIN 2"/>
    <property type="match status" value="1"/>
</dbReference>
<dbReference type="InterPro" id="IPR012337">
    <property type="entry name" value="RNaseH-like_sf"/>
</dbReference>
<feature type="region of interest" description="Disordered" evidence="1">
    <location>
        <begin position="362"/>
        <end position="382"/>
    </location>
</feature>
<feature type="region of interest" description="Disordered" evidence="1">
    <location>
        <begin position="512"/>
        <end position="567"/>
    </location>
</feature>
<sequence length="567" mass="60711">MSYAAIASASPSPEQRLRALAGFFKTLPPSKILKQALGFYDPYLLQTPTDAMPLLNHILTICVDTESYTMNTDQMTELGLIYISYKTAKAAHPSGPHGWKLQEALKFLHFRVVEHAHLKSNRLDSSGPLGNRFGNTTFTSFAELRVILDDLMNQEIQTTDPALKGCKRPVILVGHALRHDTENTNKQGLEYNLDDHVTLVAKIDTQALAREAGVWVPLVGEETNEIGLRRMIENLGFQHLDDHTACNDAARTMMCAVHMILPEALQQADDPTMQAVTDRVEARSKATSGAPYGTEHCCIRCAGRDHSVKTCQAVGIRCAACDRFDVGEGREANITSHIETFCQHVAKFKAWLRRYLDARRKGKQPKPEVAAGPGPDSHPWSTWPTSVGWPLAQLSDAKYASDIIELNPQWQQPATFVYNMQAALGGIALPSTGTWVPSSSGSSTVGATSTATSIAPPAPNRMSMASLSSDLPVLSNGTSSSGVFPTVATHSSPAPTSTSVGPASGAALQVTQSISRGRGRGGHVRGGGRGGLSRGTPHCGRGIGSGAHGAHGASPGSDPSWDPSNVW</sequence>
<dbReference type="Gene3D" id="3.30.420.10">
    <property type="entry name" value="Ribonuclease H-like superfamily/Ribonuclease H"/>
    <property type="match status" value="1"/>
</dbReference>
<feature type="domain" description="Gfd2/YDR514C-like C-terminal" evidence="2">
    <location>
        <begin position="61"/>
        <end position="259"/>
    </location>
</feature>
<dbReference type="InterPro" id="IPR048519">
    <property type="entry name" value="Gfd2/YDR514C-like_C"/>
</dbReference>
<feature type="region of interest" description="Disordered" evidence="1">
    <location>
        <begin position="440"/>
        <end position="460"/>
    </location>
</feature>
<name>A0A9W8ZBY9_9PLEO</name>
<dbReference type="GO" id="GO:0005634">
    <property type="term" value="C:nucleus"/>
    <property type="evidence" value="ECO:0007669"/>
    <property type="project" value="TreeGrafter"/>
</dbReference>
<organism evidence="3 4">
    <name type="scientific">Didymella pomorum</name>
    <dbReference type="NCBI Taxonomy" id="749634"/>
    <lineage>
        <taxon>Eukaryota</taxon>
        <taxon>Fungi</taxon>
        <taxon>Dikarya</taxon>
        <taxon>Ascomycota</taxon>
        <taxon>Pezizomycotina</taxon>
        <taxon>Dothideomycetes</taxon>
        <taxon>Pleosporomycetidae</taxon>
        <taxon>Pleosporales</taxon>
        <taxon>Pleosporineae</taxon>
        <taxon>Didymellaceae</taxon>
        <taxon>Didymella</taxon>
    </lineage>
</organism>
<evidence type="ECO:0000259" key="2">
    <source>
        <dbReference type="Pfam" id="PF21762"/>
    </source>
</evidence>
<reference evidence="3" key="1">
    <citation type="submission" date="2022-10" db="EMBL/GenBank/DDBJ databases">
        <title>Tapping the CABI collections for fungal endophytes: first genome assemblies for Collariella, Neodidymelliopsis, Ascochyta clinopodiicola, Didymella pomorum, Didymosphaeria variabile, Neocosmospora piperis and Neocucurbitaria cava.</title>
        <authorList>
            <person name="Hill R."/>
        </authorList>
    </citation>
    <scope>NUCLEOTIDE SEQUENCE</scope>
    <source>
        <strain evidence="3">IMI 355091</strain>
    </source>
</reference>
<protein>
    <recommendedName>
        <fullName evidence="2">Gfd2/YDR514C-like C-terminal domain-containing protein</fullName>
    </recommendedName>
</protein>
<dbReference type="AlphaFoldDB" id="A0A9W8ZBY9"/>